<accession>A0A9W7XZ29</accession>
<gene>
    <name evidence="2" type="ORF">LPJ53_004384</name>
</gene>
<comment type="caution">
    <text evidence="2">The sequence shown here is derived from an EMBL/GenBank/DDBJ whole genome shotgun (WGS) entry which is preliminary data.</text>
</comment>
<dbReference type="OrthoDB" id="2349272at2759"/>
<protein>
    <recommendedName>
        <fullName evidence="4">Transglycosylase SLT domain-containing protein</fullName>
    </recommendedName>
</protein>
<keyword evidence="1" id="KW-0732">Signal</keyword>
<evidence type="ECO:0000313" key="3">
    <source>
        <dbReference type="Proteomes" id="UP001149813"/>
    </source>
</evidence>
<feature type="chain" id="PRO_5040850294" description="Transglycosylase SLT domain-containing protein" evidence="1">
    <location>
        <begin position="23"/>
        <end position="216"/>
    </location>
</feature>
<evidence type="ECO:0000256" key="1">
    <source>
        <dbReference type="SAM" id="SignalP"/>
    </source>
</evidence>
<dbReference type="AlphaFoldDB" id="A0A9W7XZ29"/>
<reference evidence="2" key="1">
    <citation type="submission" date="2022-07" db="EMBL/GenBank/DDBJ databases">
        <title>Phylogenomic reconstructions and comparative analyses of Kickxellomycotina fungi.</title>
        <authorList>
            <person name="Reynolds N.K."/>
            <person name="Stajich J.E."/>
            <person name="Barry K."/>
            <person name="Grigoriev I.V."/>
            <person name="Crous P."/>
            <person name="Smith M.E."/>
        </authorList>
    </citation>
    <scope>NUCLEOTIDE SEQUENCE</scope>
    <source>
        <strain evidence="2">NBRC 32514</strain>
    </source>
</reference>
<evidence type="ECO:0000313" key="2">
    <source>
        <dbReference type="EMBL" id="KAJ1721054.1"/>
    </source>
</evidence>
<dbReference type="EMBL" id="JANBOJ010000202">
    <property type="protein sequence ID" value="KAJ1721054.1"/>
    <property type="molecule type" value="Genomic_DNA"/>
</dbReference>
<name>A0A9W7XZ29_9FUNG</name>
<feature type="signal peptide" evidence="1">
    <location>
        <begin position="1"/>
        <end position="22"/>
    </location>
</feature>
<keyword evidence="3" id="KW-1185">Reference proteome</keyword>
<evidence type="ECO:0008006" key="4">
    <source>
        <dbReference type="Google" id="ProtNLM"/>
    </source>
</evidence>
<dbReference type="Proteomes" id="UP001149813">
    <property type="component" value="Unassembled WGS sequence"/>
</dbReference>
<proteinExistence type="predicted"/>
<organism evidence="2 3">
    <name type="scientific">Coemansia erecta</name>
    <dbReference type="NCBI Taxonomy" id="147472"/>
    <lineage>
        <taxon>Eukaryota</taxon>
        <taxon>Fungi</taxon>
        <taxon>Fungi incertae sedis</taxon>
        <taxon>Zoopagomycota</taxon>
        <taxon>Kickxellomycotina</taxon>
        <taxon>Kickxellomycetes</taxon>
        <taxon>Kickxellales</taxon>
        <taxon>Kickxellaceae</taxon>
        <taxon>Coemansia</taxon>
    </lineage>
</organism>
<sequence>MKFPTLTLVLIGLASSMPCTRAGANAQGISLSQLNAAIPSRASDSSCASVSTPSECTPNSRAVVAINNAISKYGVTSTGEIVALISLMAYESADWQYNVNHYPGRPGQGTKAMLMYNFIEKYAQQLHPSDSTRVLAAGDASDSVKNSLRELVLNDDDTFGAAFWYLTSQAAAYHNNAGKLRAGNADDFKDYIVNGVGAGWDDQRMQIWNTVNGAFR</sequence>